<dbReference type="SUPFAM" id="SSF51735">
    <property type="entry name" value="NAD(P)-binding Rossmann-fold domains"/>
    <property type="match status" value="1"/>
</dbReference>
<dbReference type="PANTHER" id="PTHR43333:SF1">
    <property type="entry name" value="D-ISOMER SPECIFIC 2-HYDROXYACID DEHYDROGENASE NAD-BINDING DOMAIN-CONTAINING PROTEIN"/>
    <property type="match status" value="1"/>
</dbReference>
<dbReference type="SUPFAM" id="SSF52283">
    <property type="entry name" value="Formate/glycerate dehydrogenase catalytic domain-like"/>
    <property type="match status" value="1"/>
</dbReference>
<evidence type="ECO:0000313" key="7">
    <source>
        <dbReference type="Proteomes" id="UP001431572"/>
    </source>
</evidence>
<sequence length="329" mass="36781">MPGKLLCLSGLTSEFQDKIRNIAAKGGMLITFIPETLKGDERDKMILEEIRDTEIIYGGFLKEEQFVAAHLLRWIHAPFAGVNRILEIPQLLESEVILTNAAGIMAGALADQVMGYIILHARDLLEQREYQKQHKWVSNWNQNQPAALAGKTLGIIGYGKIGREIAKRACAFDMRVIATKRTLDVAYPELDRLYPDTELKNLLAESDYIVLAAPLTPQTKGLIGYAEFEVMKRTAYFINIARGALVKEAEMVAALKDSLLSGAALDVFETEPLPEDSPIWELSNVFITPHSSGSFDGFLPSTAEFFCQNLYRWLNGETLLNIVNKRLGY</sequence>
<dbReference type="EMBL" id="JACATZ010000003">
    <property type="protein sequence ID" value="NWJ47729.1"/>
    <property type="molecule type" value="Genomic_DNA"/>
</dbReference>
<accession>A0A8T7M6N6</accession>
<dbReference type="PANTHER" id="PTHR43333">
    <property type="entry name" value="2-HACID_DH_C DOMAIN-CONTAINING PROTEIN"/>
    <property type="match status" value="1"/>
</dbReference>
<dbReference type="CDD" id="cd05300">
    <property type="entry name" value="2-Hacid_dh_1"/>
    <property type="match status" value="1"/>
</dbReference>
<keyword evidence="7" id="KW-1185">Reference proteome</keyword>
<protein>
    <submittedName>
        <fullName evidence="4">D-2-hydroxyacid dehydrogenase</fullName>
    </submittedName>
</protein>
<evidence type="ECO:0000313" key="6">
    <source>
        <dbReference type="Proteomes" id="UP000521676"/>
    </source>
</evidence>
<name>A0A8T7M6N6_9CHLR</name>
<reference evidence="5" key="2">
    <citation type="journal article" date="2024" name="Nature">
        <title>Anoxygenic phototroph of the Chloroflexota uses a type I reaction centre.</title>
        <authorList>
            <person name="Tsuji J.M."/>
            <person name="Shaw N.A."/>
            <person name="Nagashima S."/>
            <person name="Venkiteswaran J.J."/>
            <person name="Schiff S.L."/>
            <person name="Watanabe T."/>
            <person name="Fukui M."/>
            <person name="Hanada S."/>
            <person name="Tank M."/>
            <person name="Neufeld J.D."/>
        </authorList>
    </citation>
    <scope>NUCLEOTIDE SEQUENCE</scope>
    <source>
        <strain evidence="5">L227-S17</strain>
    </source>
</reference>
<dbReference type="Pfam" id="PF02826">
    <property type="entry name" value="2-Hacid_dh_C"/>
    <property type="match status" value="1"/>
</dbReference>
<dbReference type="InterPro" id="IPR036291">
    <property type="entry name" value="NAD(P)-bd_dom_sf"/>
</dbReference>
<evidence type="ECO:0000313" key="5">
    <source>
        <dbReference type="EMBL" id="WJW69635.1"/>
    </source>
</evidence>
<dbReference type="FunFam" id="3.40.50.720:FF:000363">
    <property type="entry name" value="D-isomer specific 2-hydroxyacid dehydrogenase"/>
    <property type="match status" value="1"/>
</dbReference>
<dbReference type="RefSeq" id="WP_341471508.1">
    <property type="nucleotide sequence ID" value="NZ_CP128400.1"/>
</dbReference>
<dbReference type="GO" id="GO:0051287">
    <property type="term" value="F:NAD binding"/>
    <property type="evidence" value="ECO:0007669"/>
    <property type="project" value="InterPro"/>
</dbReference>
<dbReference type="InterPro" id="IPR006140">
    <property type="entry name" value="D-isomer_DH_NAD-bd"/>
</dbReference>
<dbReference type="Proteomes" id="UP001431572">
    <property type="component" value="Chromosome 2"/>
</dbReference>
<dbReference type="InterPro" id="IPR029752">
    <property type="entry name" value="D-isomer_DH_CS1"/>
</dbReference>
<dbReference type="Proteomes" id="UP000521676">
    <property type="component" value="Unassembled WGS sequence"/>
</dbReference>
<evidence type="ECO:0000259" key="3">
    <source>
        <dbReference type="Pfam" id="PF02826"/>
    </source>
</evidence>
<reference evidence="4 6" key="1">
    <citation type="submission" date="2020-06" db="EMBL/GenBank/DDBJ databases">
        <title>Anoxygenic phototrophic Chloroflexota member uses a Type I reaction center.</title>
        <authorList>
            <person name="Tsuji J.M."/>
            <person name="Shaw N.A."/>
            <person name="Nagashima S."/>
            <person name="Venkiteswaran J."/>
            <person name="Schiff S.L."/>
            <person name="Hanada S."/>
            <person name="Tank M."/>
            <person name="Neufeld J.D."/>
        </authorList>
    </citation>
    <scope>NUCLEOTIDE SEQUENCE [LARGE SCALE GENOMIC DNA]</scope>
    <source>
        <strain evidence="4">L227-S17</strain>
    </source>
</reference>
<gene>
    <name evidence="4" type="ORF">HXX08_17895</name>
    <name evidence="5" type="ORF">OZ401_003262</name>
</gene>
<feature type="domain" description="D-isomer specific 2-hydroxyacid dehydrogenase NAD-binding" evidence="3">
    <location>
        <begin position="115"/>
        <end position="291"/>
    </location>
</feature>
<dbReference type="Gene3D" id="3.40.50.720">
    <property type="entry name" value="NAD(P)-binding Rossmann-like Domain"/>
    <property type="match status" value="2"/>
</dbReference>
<dbReference type="PROSITE" id="PS00065">
    <property type="entry name" value="D_2_HYDROXYACID_DH_1"/>
    <property type="match status" value="1"/>
</dbReference>
<dbReference type="AlphaFoldDB" id="A0A8T7M6N6"/>
<dbReference type="EMBL" id="CP128400">
    <property type="protein sequence ID" value="WJW69635.1"/>
    <property type="molecule type" value="Genomic_DNA"/>
</dbReference>
<evidence type="ECO:0000313" key="4">
    <source>
        <dbReference type="EMBL" id="NWJ47729.1"/>
    </source>
</evidence>
<keyword evidence="1" id="KW-0560">Oxidoreductase</keyword>
<organism evidence="4 6">
    <name type="scientific">Candidatus Chlorohelix allophototropha</name>
    <dbReference type="NCBI Taxonomy" id="3003348"/>
    <lineage>
        <taxon>Bacteria</taxon>
        <taxon>Bacillati</taxon>
        <taxon>Chloroflexota</taxon>
        <taxon>Chloroflexia</taxon>
        <taxon>Candidatus Chloroheliales</taxon>
        <taxon>Candidatus Chloroheliaceae</taxon>
        <taxon>Candidatus Chlorohelix</taxon>
    </lineage>
</organism>
<evidence type="ECO:0000256" key="1">
    <source>
        <dbReference type="ARBA" id="ARBA00023002"/>
    </source>
</evidence>
<dbReference type="GO" id="GO:0016491">
    <property type="term" value="F:oxidoreductase activity"/>
    <property type="evidence" value="ECO:0007669"/>
    <property type="project" value="UniProtKB-KW"/>
</dbReference>
<keyword evidence="2" id="KW-0520">NAD</keyword>
<proteinExistence type="predicted"/>
<evidence type="ECO:0000256" key="2">
    <source>
        <dbReference type="ARBA" id="ARBA00023027"/>
    </source>
</evidence>